<accession>A0A8W8NEN6</accession>
<dbReference type="Proteomes" id="UP000005408">
    <property type="component" value="Unassembled WGS sequence"/>
</dbReference>
<reference evidence="2" key="1">
    <citation type="submission" date="2022-08" db="UniProtKB">
        <authorList>
            <consortium name="EnsemblMetazoa"/>
        </authorList>
    </citation>
    <scope>IDENTIFICATION</scope>
    <source>
        <strain evidence="2">05x7-T-G4-1.051#20</strain>
    </source>
</reference>
<proteinExistence type="predicted"/>
<feature type="compositionally biased region" description="Basic and acidic residues" evidence="1">
    <location>
        <begin position="19"/>
        <end position="34"/>
    </location>
</feature>
<sequence length="95" mass="10389">MKSTNREWRRGEMMNLGRGGRDRSEYKSLPDPHKPAFRTRSAPIVEDDVFSKSSSSGSGSQGKNRNSRKSKSTTGWSPKSSVVSVPSGEDGESPD</sequence>
<feature type="compositionally biased region" description="Basic and acidic residues" evidence="1">
    <location>
        <begin position="1"/>
        <end position="12"/>
    </location>
</feature>
<name>A0A8W8NEN6_MAGGI</name>
<organism evidence="2 3">
    <name type="scientific">Magallana gigas</name>
    <name type="common">Pacific oyster</name>
    <name type="synonym">Crassostrea gigas</name>
    <dbReference type="NCBI Taxonomy" id="29159"/>
    <lineage>
        <taxon>Eukaryota</taxon>
        <taxon>Metazoa</taxon>
        <taxon>Spiralia</taxon>
        <taxon>Lophotrochozoa</taxon>
        <taxon>Mollusca</taxon>
        <taxon>Bivalvia</taxon>
        <taxon>Autobranchia</taxon>
        <taxon>Pteriomorphia</taxon>
        <taxon>Ostreida</taxon>
        <taxon>Ostreoidea</taxon>
        <taxon>Ostreidae</taxon>
        <taxon>Magallana</taxon>
    </lineage>
</organism>
<feature type="compositionally biased region" description="Low complexity" evidence="1">
    <location>
        <begin position="51"/>
        <end position="64"/>
    </location>
</feature>
<evidence type="ECO:0000256" key="1">
    <source>
        <dbReference type="SAM" id="MobiDB-lite"/>
    </source>
</evidence>
<dbReference type="EnsemblMetazoa" id="G5499.1">
    <property type="protein sequence ID" value="G5499.1:cds"/>
    <property type="gene ID" value="G5499"/>
</dbReference>
<feature type="region of interest" description="Disordered" evidence="1">
    <location>
        <begin position="1"/>
        <end position="95"/>
    </location>
</feature>
<keyword evidence="3" id="KW-1185">Reference proteome</keyword>
<evidence type="ECO:0000313" key="3">
    <source>
        <dbReference type="Proteomes" id="UP000005408"/>
    </source>
</evidence>
<protein>
    <submittedName>
        <fullName evidence="2">Uncharacterized protein</fullName>
    </submittedName>
</protein>
<evidence type="ECO:0000313" key="2">
    <source>
        <dbReference type="EnsemblMetazoa" id="G5499.1:cds"/>
    </source>
</evidence>
<feature type="compositionally biased region" description="Low complexity" evidence="1">
    <location>
        <begin position="77"/>
        <end position="87"/>
    </location>
</feature>
<dbReference type="AlphaFoldDB" id="A0A8W8NEN6"/>